<feature type="domain" description="ABC transporter" evidence="4">
    <location>
        <begin position="279"/>
        <end position="515"/>
    </location>
</feature>
<feature type="domain" description="ABC transporter" evidence="4">
    <location>
        <begin position="7"/>
        <end position="257"/>
    </location>
</feature>
<protein>
    <submittedName>
        <fullName evidence="5">ABC transporter ATP-binding protein</fullName>
    </submittedName>
</protein>
<evidence type="ECO:0000259" key="4">
    <source>
        <dbReference type="PROSITE" id="PS50893"/>
    </source>
</evidence>
<dbReference type="SUPFAM" id="SSF52540">
    <property type="entry name" value="P-loop containing nucleoside triphosphate hydrolases"/>
    <property type="match status" value="2"/>
</dbReference>
<keyword evidence="6" id="KW-1185">Reference proteome</keyword>
<dbReference type="InterPro" id="IPR003439">
    <property type="entry name" value="ABC_transporter-like_ATP-bd"/>
</dbReference>
<keyword evidence="2" id="KW-0547">Nucleotide-binding</keyword>
<evidence type="ECO:0000256" key="1">
    <source>
        <dbReference type="ARBA" id="ARBA00022448"/>
    </source>
</evidence>
<organism evidence="5 6">
    <name type="scientific">Bacillus lumedeiriae</name>
    <dbReference type="NCBI Taxonomy" id="3058829"/>
    <lineage>
        <taxon>Bacteria</taxon>
        <taxon>Bacillati</taxon>
        <taxon>Bacillota</taxon>
        <taxon>Bacilli</taxon>
        <taxon>Bacillales</taxon>
        <taxon>Bacillaceae</taxon>
        <taxon>Bacillus</taxon>
    </lineage>
</organism>
<dbReference type="EMBL" id="JAUIYO010000003">
    <property type="protein sequence ID" value="MFK2825368.1"/>
    <property type="molecule type" value="Genomic_DNA"/>
</dbReference>
<sequence length="542" mass="61403">MMDEPILTVENLSVLLQTGEEKKQLLKDISFHVPKGNIVAIIGESGSGKSLTAKTMLDLLPKGIDIASGRIHFLHDDVLAMNKKQKRHYRGRQIGFVFQDTYGTLDAIRTIGQHFQELFSAHTKVSKQIAKEKTIELLRQMQLSDPENVYDAFPHELSGGMRQRVQLALALALDPMLLIADEPTTALDLYIQADMLQLMKDWSTRTGGSVLLITHDLGVVAEIADFVVVMKNGTVVESAPVTQLFDAPVHEHTKQLLHYYQELTKTREQSEPISHEPLITVKHAARTYVKKKWFHKQCIEAVKDVSFHIQKREIVGLIGESGSGKSTLSRLLLHVETPERGELIWSGALPFRKGIQWVHQDPLASFDPRWTVEKIVGEGLDYWKEKRKNKQQLVKEAVQKVGLDVTVLTHFPHELSGGMRQRVAIARALVLQPELLILDEPFASLDMSSQASMLSLLRQINQQEETAILFISHDIRAAMVLCHRILVMEKGEKVDEALAHQLPASLNFYTQRLLASMLAIHPSRRLQIKNMKEEREYEYQKG</sequence>
<keyword evidence="1" id="KW-0813">Transport</keyword>
<dbReference type="InterPro" id="IPR027417">
    <property type="entry name" value="P-loop_NTPase"/>
</dbReference>
<evidence type="ECO:0000256" key="3">
    <source>
        <dbReference type="ARBA" id="ARBA00022840"/>
    </source>
</evidence>
<evidence type="ECO:0000256" key="2">
    <source>
        <dbReference type="ARBA" id="ARBA00022741"/>
    </source>
</evidence>
<name>A0ABW8I890_9BACI</name>
<reference evidence="5 6" key="1">
    <citation type="submission" date="2023-07" db="EMBL/GenBank/DDBJ databases">
        <title>Bacillus lucianemedeirus sp. nov, a new species isolated from an immunobiological production facility.</title>
        <authorList>
            <person name="Costa L.V."/>
            <person name="Miranda R.V.S.L."/>
            <person name="Brandao M.L.L."/>
            <person name="Reis C.M.F."/>
            <person name="Frazao A.M."/>
            <person name="Cruz F.V."/>
            <person name="Baio P.V.P."/>
            <person name="Veras J.F.C."/>
            <person name="Ramos J.N."/>
            <person name="Vieira V."/>
        </authorList>
    </citation>
    <scope>NUCLEOTIDE SEQUENCE [LARGE SCALE GENOMIC DNA]</scope>
    <source>
        <strain evidence="5 6">B190/17</strain>
    </source>
</reference>
<dbReference type="InterPro" id="IPR050319">
    <property type="entry name" value="ABC_transp_ATP-bind"/>
</dbReference>
<evidence type="ECO:0000313" key="6">
    <source>
        <dbReference type="Proteomes" id="UP001619911"/>
    </source>
</evidence>
<dbReference type="Gene3D" id="3.40.50.300">
    <property type="entry name" value="P-loop containing nucleotide triphosphate hydrolases"/>
    <property type="match status" value="2"/>
</dbReference>
<dbReference type="RefSeq" id="WP_404315876.1">
    <property type="nucleotide sequence ID" value="NZ_JAUIYO010000003.1"/>
</dbReference>
<dbReference type="PROSITE" id="PS00211">
    <property type="entry name" value="ABC_TRANSPORTER_1"/>
    <property type="match status" value="2"/>
</dbReference>
<dbReference type="PANTHER" id="PTHR43776">
    <property type="entry name" value="TRANSPORT ATP-BINDING PROTEIN"/>
    <property type="match status" value="1"/>
</dbReference>
<dbReference type="CDD" id="cd03257">
    <property type="entry name" value="ABC_NikE_OppD_transporters"/>
    <property type="match status" value="2"/>
</dbReference>
<dbReference type="InterPro" id="IPR017871">
    <property type="entry name" value="ABC_transporter-like_CS"/>
</dbReference>
<evidence type="ECO:0000313" key="5">
    <source>
        <dbReference type="EMBL" id="MFK2825368.1"/>
    </source>
</evidence>
<dbReference type="SMART" id="SM00382">
    <property type="entry name" value="AAA"/>
    <property type="match status" value="2"/>
</dbReference>
<dbReference type="PROSITE" id="PS50893">
    <property type="entry name" value="ABC_TRANSPORTER_2"/>
    <property type="match status" value="2"/>
</dbReference>
<accession>A0ABW8I890</accession>
<dbReference type="InterPro" id="IPR003593">
    <property type="entry name" value="AAA+_ATPase"/>
</dbReference>
<proteinExistence type="predicted"/>
<dbReference type="Proteomes" id="UP001619911">
    <property type="component" value="Unassembled WGS sequence"/>
</dbReference>
<dbReference type="Pfam" id="PF00005">
    <property type="entry name" value="ABC_tran"/>
    <property type="match status" value="2"/>
</dbReference>
<keyword evidence="3 5" id="KW-0067">ATP-binding</keyword>
<gene>
    <name evidence="5" type="ORF">QYG89_06660</name>
</gene>
<dbReference type="GO" id="GO:0005524">
    <property type="term" value="F:ATP binding"/>
    <property type="evidence" value="ECO:0007669"/>
    <property type="project" value="UniProtKB-KW"/>
</dbReference>
<comment type="caution">
    <text evidence="5">The sequence shown here is derived from an EMBL/GenBank/DDBJ whole genome shotgun (WGS) entry which is preliminary data.</text>
</comment>